<reference evidence="9 10" key="2">
    <citation type="journal article" date="2013" name="Genome Announc.">
        <title>Genome Sequence of Growth-Improving Paenibacillus mucilaginosus Strain KNP414.</title>
        <authorList>
            <person name="Lu J.J."/>
            <person name="Wang J.F."/>
            <person name="Hu X.F."/>
        </authorList>
    </citation>
    <scope>NUCLEOTIDE SEQUENCE [LARGE SCALE GENOMIC DNA]</scope>
    <source>
        <strain evidence="9 10">KNP414</strain>
    </source>
</reference>
<evidence type="ECO:0000256" key="7">
    <source>
        <dbReference type="ARBA" id="ARBA00023136"/>
    </source>
</evidence>
<evidence type="ECO:0000256" key="4">
    <source>
        <dbReference type="ARBA" id="ARBA00022475"/>
    </source>
</evidence>
<dbReference type="RefSeq" id="WP_013921381.1">
    <property type="nucleotide sequence ID" value="NC_015690.1"/>
</dbReference>
<accession>F8FGT3</accession>
<dbReference type="AlphaFoldDB" id="F8FGT3"/>
<evidence type="ECO:0000256" key="6">
    <source>
        <dbReference type="ARBA" id="ARBA00022989"/>
    </source>
</evidence>
<keyword evidence="6 8" id="KW-1133">Transmembrane helix</keyword>
<gene>
    <name evidence="9" type="ordered locus">KNP414_07748</name>
</gene>
<feature type="transmembrane region" description="Helical" evidence="8">
    <location>
        <begin position="28"/>
        <end position="48"/>
    </location>
</feature>
<keyword evidence="3" id="KW-0813">Transport</keyword>
<evidence type="ECO:0000256" key="1">
    <source>
        <dbReference type="ARBA" id="ARBA00004651"/>
    </source>
</evidence>
<dbReference type="HOGENOM" id="CLU_065777_2_0_9"/>
<organism evidence="9 10">
    <name type="scientific">Paenibacillus mucilaginosus (strain KNP414)</name>
    <dbReference type="NCBI Taxonomy" id="1036673"/>
    <lineage>
        <taxon>Bacteria</taxon>
        <taxon>Bacillati</taxon>
        <taxon>Bacillota</taxon>
        <taxon>Bacilli</taxon>
        <taxon>Bacillales</taxon>
        <taxon>Paenibacillaceae</taxon>
        <taxon>Paenibacillus</taxon>
    </lineage>
</organism>
<proteinExistence type="inferred from homology"/>
<feature type="transmembrane region" description="Helical" evidence="8">
    <location>
        <begin position="68"/>
        <end position="92"/>
    </location>
</feature>
<dbReference type="PANTHER" id="PTHR34979:SF1">
    <property type="entry name" value="INNER MEMBRANE PROTEIN YGAZ"/>
    <property type="match status" value="1"/>
</dbReference>
<comment type="subcellular location">
    <subcellularLocation>
        <location evidence="1">Cell membrane</location>
        <topology evidence="1">Multi-pass membrane protein</topology>
    </subcellularLocation>
</comment>
<dbReference type="KEGG" id="pms:KNP414_07748"/>
<keyword evidence="5 8" id="KW-0812">Transmembrane</keyword>
<reference evidence="10" key="1">
    <citation type="submission" date="2011-06" db="EMBL/GenBank/DDBJ databases">
        <title>Complete genome sequence of Paenibacillus mucilaginosus KNP414.</title>
        <authorList>
            <person name="Wang J."/>
            <person name="Hu S."/>
            <person name="Hu X."/>
            <person name="Zhang B."/>
            <person name="Dong D."/>
            <person name="Zhang S."/>
            <person name="Zhao K."/>
            <person name="Wu D."/>
        </authorList>
    </citation>
    <scope>NUCLEOTIDE SEQUENCE [LARGE SCALE GENOMIC DNA]</scope>
    <source>
        <strain evidence="10">KNP414</strain>
    </source>
</reference>
<dbReference type="GO" id="GO:1903785">
    <property type="term" value="P:L-valine transmembrane transport"/>
    <property type="evidence" value="ECO:0007669"/>
    <property type="project" value="TreeGrafter"/>
</dbReference>
<keyword evidence="4" id="KW-1003">Cell membrane</keyword>
<dbReference type="EMBL" id="CP002869">
    <property type="protein sequence ID" value="AEI46234.1"/>
    <property type="molecule type" value="Genomic_DNA"/>
</dbReference>
<dbReference type="PATRIC" id="fig|1036673.3.peg.7222"/>
<feature type="transmembrane region" description="Helical" evidence="8">
    <location>
        <begin position="143"/>
        <end position="169"/>
    </location>
</feature>
<evidence type="ECO:0000313" key="9">
    <source>
        <dbReference type="EMBL" id="AEI46234.1"/>
    </source>
</evidence>
<feature type="transmembrane region" description="Helical" evidence="8">
    <location>
        <begin position="226"/>
        <end position="244"/>
    </location>
</feature>
<name>F8FGT3_PAEMK</name>
<evidence type="ECO:0000256" key="3">
    <source>
        <dbReference type="ARBA" id="ARBA00022448"/>
    </source>
</evidence>
<sequence length="246" mass="25529">MECGSILEEGRSADRPERSMFLQGVRDCVPTLLGYLSIGLACGVIGTTSGLYPSEILLLSTLLYAGSAQFVVAGMVAAGGSAAAVIVTVLFVNLRHLLLSAALAPYFRRYAPWKNAILGSQLTDETFGVAISRLAGMKGRARWMLGLNITAHVNWIAANMVGAYAGAWIPDPGKYGLPYALPAMFVGLLVLGFGTRQKKIVDGIVAVSAGAVCVAAGTFLPGHAAVLAAIVVAAVIGMGVQSWTSD</sequence>
<keyword evidence="7 8" id="KW-0472">Membrane</keyword>
<dbReference type="Pfam" id="PF03591">
    <property type="entry name" value="AzlC"/>
    <property type="match status" value="1"/>
</dbReference>
<evidence type="ECO:0000256" key="5">
    <source>
        <dbReference type="ARBA" id="ARBA00022692"/>
    </source>
</evidence>
<evidence type="ECO:0000256" key="2">
    <source>
        <dbReference type="ARBA" id="ARBA00010735"/>
    </source>
</evidence>
<evidence type="ECO:0000313" key="10">
    <source>
        <dbReference type="Proteomes" id="UP000006620"/>
    </source>
</evidence>
<feature type="transmembrane region" description="Helical" evidence="8">
    <location>
        <begin position="175"/>
        <end position="193"/>
    </location>
</feature>
<dbReference type="InterPro" id="IPR011606">
    <property type="entry name" value="Brnchd-chn_aa_trnsp_permease"/>
</dbReference>
<dbReference type="PANTHER" id="PTHR34979">
    <property type="entry name" value="INNER MEMBRANE PROTEIN YGAZ"/>
    <property type="match status" value="1"/>
</dbReference>
<protein>
    <submittedName>
        <fullName evidence="9">Branched-chain amino acid transport protein</fullName>
    </submittedName>
</protein>
<feature type="transmembrane region" description="Helical" evidence="8">
    <location>
        <begin position="200"/>
        <end position="220"/>
    </location>
</feature>
<evidence type="ECO:0000256" key="8">
    <source>
        <dbReference type="SAM" id="Phobius"/>
    </source>
</evidence>
<dbReference type="GO" id="GO:0005886">
    <property type="term" value="C:plasma membrane"/>
    <property type="evidence" value="ECO:0007669"/>
    <property type="project" value="UniProtKB-SubCell"/>
</dbReference>
<dbReference type="Proteomes" id="UP000006620">
    <property type="component" value="Chromosome"/>
</dbReference>
<comment type="similarity">
    <text evidence="2">Belongs to the AzlC family.</text>
</comment>